<sequence length="51" mass="5736">MGRDGVDFEFCEFGMGFCAKTGVLDFYEGRMNGVCVEGYKMDDKNKTDSCM</sequence>
<comment type="caution">
    <text evidence="1">The sequence shown here is derived from an EMBL/GenBank/DDBJ whole genome shotgun (WGS) entry which is preliminary data.</text>
</comment>
<evidence type="ECO:0000313" key="1">
    <source>
        <dbReference type="EMBL" id="CAI2380163.1"/>
    </source>
</evidence>
<accession>A0AAD1XWI9</accession>
<organism evidence="1 2">
    <name type="scientific">Euplotes crassus</name>
    <dbReference type="NCBI Taxonomy" id="5936"/>
    <lineage>
        <taxon>Eukaryota</taxon>
        <taxon>Sar</taxon>
        <taxon>Alveolata</taxon>
        <taxon>Ciliophora</taxon>
        <taxon>Intramacronucleata</taxon>
        <taxon>Spirotrichea</taxon>
        <taxon>Hypotrichia</taxon>
        <taxon>Euplotida</taxon>
        <taxon>Euplotidae</taxon>
        <taxon>Moneuplotes</taxon>
    </lineage>
</organism>
<name>A0AAD1XWI9_EUPCR</name>
<dbReference type="EMBL" id="CAMPGE010022090">
    <property type="protein sequence ID" value="CAI2380163.1"/>
    <property type="molecule type" value="Genomic_DNA"/>
</dbReference>
<evidence type="ECO:0000313" key="2">
    <source>
        <dbReference type="Proteomes" id="UP001295684"/>
    </source>
</evidence>
<keyword evidence="2" id="KW-1185">Reference proteome</keyword>
<reference evidence="1" key="1">
    <citation type="submission" date="2023-07" db="EMBL/GenBank/DDBJ databases">
        <authorList>
            <consortium name="AG Swart"/>
            <person name="Singh M."/>
            <person name="Singh A."/>
            <person name="Seah K."/>
            <person name="Emmerich C."/>
        </authorList>
    </citation>
    <scope>NUCLEOTIDE SEQUENCE</scope>
    <source>
        <strain evidence="1">DP1</strain>
    </source>
</reference>
<protein>
    <submittedName>
        <fullName evidence="1">Uncharacterized protein</fullName>
    </submittedName>
</protein>
<proteinExistence type="predicted"/>
<dbReference type="Proteomes" id="UP001295684">
    <property type="component" value="Unassembled WGS sequence"/>
</dbReference>
<gene>
    <name evidence="1" type="ORF">ECRASSUSDP1_LOCUS21592</name>
</gene>
<dbReference type="AlphaFoldDB" id="A0AAD1XWI9"/>